<gene>
    <name evidence="2" type="ORF">ACFSKU_05950</name>
</gene>
<feature type="region of interest" description="Disordered" evidence="1">
    <location>
        <begin position="37"/>
        <end position="134"/>
    </location>
</feature>
<accession>A0ABW4WW22</accession>
<reference evidence="3" key="1">
    <citation type="journal article" date="2019" name="Int. J. Syst. Evol. Microbiol.">
        <title>The Global Catalogue of Microorganisms (GCM) 10K type strain sequencing project: providing services to taxonomists for standard genome sequencing and annotation.</title>
        <authorList>
            <consortium name="The Broad Institute Genomics Platform"/>
            <consortium name="The Broad Institute Genome Sequencing Center for Infectious Disease"/>
            <person name="Wu L."/>
            <person name="Ma J."/>
        </authorList>
    </citation>
    <scope>NUCLEOTIDE SEQUENCE [LARGE SCALE GENOMIC DNA]</scope>
    <source>
        <strain evidence="3">JCM 16545</strain>
    </source>
</reference>
<sequence length="134" mass="14851">MSLKITKELIFTNMKTELNIFKTSLAILFAAIVGYGCNGERPESNPTDDTSTSEAIVKDNPSAANLARPRPAPIGDTAETGEQADQFGDLPSNVDTAARRRYQQNMQRQLEENPNQRPEITTPENRRVTTGQEQ</sequence>
<comment type="caution">
    <text evidence="2">The sequence shown here is derived from an EMBL/GenBank/DDBJ whole genome shotgun (WGS) entry which is preliminary data.</text>
</comment>
<protein>
    <submittedName>
        <fullName evidence="2">Uncharacterized protein</fullName>
    </submittedName>
</protein>
<feature type="compositionally biased region" description="Polar residues" evidence="1">
    <location>
        <begin position="103"/>
        <end position="134"/>
    </location>
</feature>
<feature type="compositionally biased region" description="Polar residues" evidence="1">
    <location>
        <begin position="44"/>
        <end position="54"/>
    </location>
</feature>
<evidence type="ECO:0000313" key="3">
    <source>
        <dbReference type="Proteomes" id="UP001597369"/>
    </source>
</evidence>
<organism evidence="2 3">
    <name type="scientific">Pontibacter silvestris</name>
    <dbReference type="NCBI Taxonomy" id="2305183"/>
    <lineage>
        <taxon>Bacteria</taxon>
        <taxon>Pseudomonadati</taxon>
        <taxon>Bacteroidota</taxon>
        <taxon>Cytophagia</taxon>
        <taxon>Cytophagales</taxon>
        <taxon>Hymenobacteraceae</taxon>
        <taxon>Pontibacter</taxon>
    </lineage>
</organism>
<evidence type="ECO:0000256" key="1">
    <source>
        <dbReference type="SAM" id="MobiDB-lite"/>
    </source>
</evidence>
<dbReference type="EMBL" id="JBHUHV010000019">
    <property type="protein sequence ID" value="MFD2066421.1"/>
    <property type="molecule type" value="Genomic_DNA"/>
</dbReference>
<dbReference type="Proteomes" id="UP001597369">
    <property type="component" value="Unassembled WGS sequence"/>
</dbReference>
<dbReference type="RefSeq" id="WP_229960154.1">
    <property type="nucleotide sequence ID" value="NZ_JAJJWI010000007.1"/>
</dbReference>
<proteinExistence type="predicted"/>
<evidence type="ECO:0000313" key="2">
    <source>
        <dbReference type="EMBL" id="MFD2066421.1"/>
    </source>
</evidence>
<name>A0ABW4WW22_9BACT</name>
<keyword evidence="3" id="KW-1185">Reference proteome</keyword>